<reference evidence="1 2" key="1">
    <citation type="submission" date="2019-03" db="EMBL/GenBank/DDBJ databases">
        <title>Genomic Encyclopedia of Type Strains, Phase IV (KMG-IV): sequencing the most valuable type-strain genomes for metagenomic binning, comparative biology and taxonomic classification.</title>
        <authorList>
            <person name="Goeker M."/>
        </authorList>
    </citation>
    <scope>NUCLEOTIDE SEQUENCE [LARGE SCALE GENOMIC DNA]</scope>
    <source>
        <strain evidence="1 2">DSM 18507</strain>
    </source>
</reference>
<evidence type="ECO:0000313" key="1">
    <source>
        <dbReference type="EMBL" id="TCW31401.1"/>
    </source>
</evidence>
<protein>
    <submittedName>
        <fullName evidence="1">Phage tail P2-like protein</fullName>
    </submittedName>
</protein>
<keyword evidence="2" id="KW-1185">Reference proteome</keyword>
<proteinExistence type="predicted"/>
<gene>
    <name evidence="1" type="ORF">EV669_105102</name>
</gene>
<dbReference type="EMBL" id="SMDA01000005">
    <property type="protein sequence ID" value="TCW31401.1"/>
    <property type="molecule type" value="Genomic_DNA"/>
</dbReference>
<dbReference type="Pfam" id="PF09684">
    <property type="entry name" value="Tail_P2_I"/>
    <property type="match status" value="1"/>
</dbReference>
<dbReference type="Proteomes" id="UP000294801">
    <property type="component" value="Unassembled WGS sequence"/>
</dbReference>
<dbReference type="InterPro" id="IPR006521">
    <property type="entry name" value="Tail_protein_I"/>
</dbReference>
<sequence length="388" mass="43459">MTEPLLHDPVAPDVIALDARFGPLSALVTRLSDLPVEKLLVYLVDAVDAQLLPELGRQLHLTGLEGWRLANTDEARRRLIKRSIALHRKKGTPWAVREALKPVGVNVEIIEQADQRAAYAALNPHLLDGSWALDGAVALRPLDRMTYIPQVQHWAQFLVRMNLAEVSEAGALPLIKALVEEWKPVSRHAIWQLWLALVARHKVTATAGLRAFLPSTRLYPWENRSLSGYADALWRLGKDGEGVRLDGRAFGFVLGRVHGAVPGYRLRHGRVRGEVSARLAVAVAPVSRPEVLPVDPGVRVLPPERLFWRRRRLDGGWRLSAARLDGGRRVGETGFRLWGQRFFDCRRLDGAWALGARVLLPEPARLRVSGLWRLGGMRCPEFSVRKVQ</sequence>
<accession>A0ABY2CVW6</accession>
<name>A0ABY2CVW6_GULMO</name>
<comment type="caution">
    <text evidence="1">The sequence shown here is derived from an EMBL/GenBank/DDBJ whole genome shotgun (WGS) entry which is preliminary data.</text>
</comment>
<evidence type="ECO:0000313" key="2">
    <source>
        <dbReference type="Proteomes" id="UP000294801"/>
    </source>
</evidence>
<dbReference type="RefSeq" id="WP_132098461.1">
    <property type="nucleotide sequence ID" value="NZ_SMDA01000005.1"/>
</dbReference>
<organism evidence="1 2">
    <name type="scientific">Gulbenkiania mobilis</name>
    <dbReference type="NCBI Taxonomy" id="397457"/>
    <lineage>
        <taxon>Bacteria</taxon>
        <taxon>Pseudomonadati</taxon>
        <taxon>Pseudomonadota</taxon>
        <taxon>Betaproteobacteria</taxon>
        <taxon>Neisseriales</taxon>
        <taxon>Chromobacteriaceae</taxon>
        <taxon>Gulbenkiania</taxon>
    </lineage>
</organism>